<dbReference type="OrthoDB" id="2275922at2759"/>
<name>A0A0B7MYM9_9FUNG</name>
<evidence type="ECO:0000313" key="3">
    <source>
        <dbReference type="Proteomes" id="UP000054107"/>
    </source>
</evidence>
<dbReference type="AlphaFoldDB" id="A0A0B7MYM9"/>
<reference evidence="2 3" key="1">
    <citation type="submission" date="2014-09" db="EMBL/GenBank/DDBJ databases">
        <authorList>
            <person name="Ellenberger Sabrina"/>
        </authorList>
    </citation>
    <scope>NUCLEOTIDE SEQUENCE [LARGE SCALE GENOMIC DNA]</scope>
    <source>
        <strain evidence="2 3">CBS 412.66</strain>
    </source>
</reference>
<accession>A0A0B7MYM9</accession>
<proteinExistence type="predicted"/>
<dbReference type="Proteomes" id="UP000054107">
    <property type="component" value="Unassembled WGS sequence"/>
</dbReference>
<feature type="region of interest" description="Disordered" evidence="1">
    <location>
        <begin position="91"/>
        <end position="128"/>
    </location>
</feature>
<feature type="region of interest" description="Disordered" evidence="1">
    <location>
        <begin position="52"/>
        <end position="72"/>
    </location>
</feature>
<keyword evidence="3" id="KW-1185">Reference proteome</keyword>
<gene>
    <name evidence="2" type="primary">PARPA_01532.1 scaffold 1359</name>
</gene>
<organism evidence="2 3">
    <name type="scientific">Parasitella parasitica</name>
    <dbReference type="NCBI Taxonomy" id="35722"/>
    <lineage>
        <taxon>Eukaryota</taxon>
        <taxon>Fungi</taxon>
        <taxon>Fungi incertae sedis</taxon>
        <taxon>Mucoromycota</taxon>
        <taxon>Mucoromycotina</taxon>
        <taxon>Mucoromycetes</taxon>
        <taxon>Mucorales</taxon>
        <taxon>Mucorineae</taxon>
        <taxon>Mucoraceae</taxon>
        <taxon>Parasitella</taxon>
    </lineage>
</organism>
<sequence>MNDYIKVSFEKLESFDMHRSSLRSFVLIRNSLAYALTKQHNDYNELLRPEQEHEQNEVQVQTHTDEANYGLSNNEDQEVWLASCFNQLDQDEDYKPLFDEYDSEDDEDDEDDSMPSSPQENNAHYYKKKPTFFINEEDEEEDDGLICYDIPFLSL</sequence>
<evidence type="ECO:0000256" key="1">
    <source>
        <dbReference type="SAM" id="MobiDB-lite"/>
    </source>
</evidence>
<feature type="compositionally biased region" description="Acidic residues" evidence="1">
    <location>
        <begin position="99"/>
        <end position="113"/>
    </location>
</feature>
<protein>
    <submittedName>
        <fullName evidence="2">Uncharacterized protein</fullName>
    </submittedName>
</protein>
<evidence type="ECO:0000313" key="2">
    <source>
        <dbReference type="EMBL" id="CEP08223.1"/>
    </source>
</evidence>
<dbReference type="EMBL" id="LN719426">
    <property type="protein sequence ID" value="CEP08223.1"/>
    <property type="molecule type" value="Genomic_DNA"/>
</dbReference>